<keyword evidence="4" id="KW-1185">Reference proteome</keyword>
<dbReference type="PRINTS" id="PR00081">
    <property type="entry name" value="GDHRDH"/>
</dbReference>
<dbReference type="Proteomes" id="UP000787472">
    <property type="component" value="Unassembled WGS sequence"/>
</dbReference>
<name>A0A9E5JUA9_9GAMM</name>
<evidence type="ECO:0000256" key="1">
    <source>
        <dbReference type="ARBA" id="ARBA00022857"/>
    </source>
</evidence>
<dbReference type="InterPro" id="IPR036291">
    <property type="entry name" value="NAD(P)-bd_dom_sf"/>
</dbReference>
<evidence type="ECO:0000313" key="3">
    <source>
        <dbReference type="EMBL" id="NHO65728.1"/>
    </source>
</evidence>
<dbReference type="PANTHER" id="PTHR43086:SF2">
    <property type="entry name" value="HYDROXYSTEROID DEHYDROGENASE-LIKE PROTEIN 1"/>
    <property type="match status" value="1"/>
</dbReference>
<reference evidence="3" key="1">
    <citation type="submission" date="2020-03" db="EMBL/GenBank/DDBJ databases">
        <authorList>
            <person name="Guo F."/>
        </authorList>
    </citation>
    <scope>NUCLEOTIDE SEQUENCE</scope>
    <source>
        <strain evidence="3">JCM 30134</strain>
    </source>
</reference>
<protein>
    <submittedName>
        <fullName evidence="3">SDR family NAD(P)-dependent oxidoreductase</fullName>
    </submittedName>
</protein>
<gene>
    <name evidence="3" type="ORF">G8770_09265</name>
</gene>
<evidence type="ECO:0000256" key="2">
    <source>
        <dbReference type="ARBA" id="ARBA00023002"/>
    </source>
</evidence>
<dbReference type="GO" id="GO:0030497">
    <property type="term" value="P:fatty acid elongation"/>
    <property type="evidence" value="ECO:0007669"/>
    <property type="project" value="TreeGrafter"/>
</dbReference>
<dbReference type="InterPro" id="IPR002347">
    <property type="entry name" value="SDR_fam"/>
</dbReference>
<dbReference type="PANTHER" id="PTHR43086">
    <property type="entry name" value="VERY-LONG-CHAIN 3-OXOOACYL-COA REDUCTASE"/>
    <property type="match status" value="1"/>
</dbReference>
<keyword evidence="1" id="KW-0521">NADP</keyword>
<dbReference type="GO" id="GO:0016491">
    <property type="term" value="F:oxidoreductase activity"/>
    <property type="evidence" value="ECO:0007669"/>
    <property type="project" value="UniProtKB-KW"/>
</dbReference>
<dbReference type="SUPFAM" id="SSF51735">
    <property type="entry name" value="NAD(P)-binding Rossmann-fold domains"/>
    <property type="match status" value="1"/>
</dbReference>
<comment type="caution">
    <text evidence="3">The sequence shown here is derived from an EMBL/GenBank/DDBJ whole genome shotgun (WGS) entry which is preliminary data.</text>
</comment>
<dbReference type="Pfam" id="PF00106">
    <property type="entry name" value="adh_short"/>
    <property type="match status" value="1"/>
</dbReference>
<dbReference type="AlphaFoldDB" id="A0A9E5JUA9"/>
<dbReference type="EMBL" id="JAAONZ010000005">
    <property type="protein sequence ID" value="NHO65728.1"/>
    <property type="molecule type" value="Genomic_DNA"/>
</dbReference>
<evidence type="ECO:0000313" key="4">
    <source>
        <dbReference type="Proteomes" id="UP000787472"/>
    </source>
</evidence>
<dbReference type="RefSeq" id="WP_167185196.1">
    <property type="nucleotide sequence ID" value="NZ_JAAONZ010000005.1"/>
</dbReference>
<accession>A0A9E5JUA9</accession>
<dbReference type="Gene3D" id="3.40.50.720">
    <property type="entry name" value="NAD(P)-binding Rossmann-like Domain"/>
    <property type="match status" value="1"/>
</dbReference>
<proteinExistence type="predicted"/>
<organism evidence="3 4">
    <name type="scientific">Pseudomaricurvus hydrocarbonicus</name>
    <dbReference type="NCBI Taxonomy" id="1470433"/>
    <lineage>
        <taxon>Bacteria</taxon>
        <taxon>Pseudomonadati</taxon>
        <taxon>Pseudomonadota</taxon>
        <taxon>Gammaproteobacteria</taxon>
        <taxon>Cellvibrionales</taxon>
        <taxon>Cellvibrionaceae</taxon>
        <taxon>Pseudomaricurvus</taxon>
    </lineage>
</organism>
<keyword evidence="2" id="KW-0560">Oxidoreductase</keyword>
<sequence length="269" mass="28632">MDFSERYGPWAIIAGASEGTGREFARQVAAQGVNLILIARREAPLMALAEEVSQESGVECVPVSVDLTSADAVPTIIDAAAGREVGLFISNAGSDTNSAQFLDKDMDAWMDLITLNTLSPVQCCHYFAKAMRERKRGGILLVGSGACHGSGPYMSAYSGTKAFNMRFAEGLWAELEPHGVDVLFYALGRTDTPMLRAQLAANGLPLPPGLADPVEVAQVGLERLPHGPAADWGVADDAPGPGGISAAQRRERVRMIAKMSADIFRKETL</sequence>